<reference evidence="2" key="1">
    <citation type="submission" date="2018-07" db="EMBL/GenBank/DDBJ databases">
        <authorList>
            <person name="Liu B.-T."/>
            <person name="Du Z."/>
        </authorList>
    </citation>
    <scope>NUCLEOTIDE SEQUENCE [LARGE SCALE GENOMIC DNA]</scope>
    <source>
        <strain evidence="2">XYN52</strain>
    </source>
</reference>
<evidence type="ECO:0008006" key="3">
    <source>
        <dbReference type="Google" id="ProtNLM"/>
    </source>
</evidence>
<gene>
    <name evidence="1" type="ORF">DVH29_05070</name>
</gene>
<organism evidence="1 2">
    <name type="scientific">Pelagibacterium lacus</name>
    <dbReference type="NCBI Taxonomy" id="2282655"/>
    <lineage>
        <taxon>Bacteria</taxon>
        <taxon>Pseudomonadati</taxon>
        <taxon>Pseudomonadota</taxon>
        <taxon>Alphaproteobacteria</taxon>
        <taxon>Hyphomicrobiales</taxon>
        <taxon>Devosiaceae</taxon>
        <taxon>Pelagibacterium</taxon>
    </lineage>
</organism>
<sequence length="456" mass="48437">MQAVSHRGAPAVAAYKAWRALGSLDAADHKHHRAMPLLAEVAAREGIADPDLARMRGVARHFWAGNAARLDPLDKALAALATAQVTPLLLSSAAAMVRDPGLAKRRVIASLELLVAEDQFPDACRALAAQGFVSQTGLILGPGESTMAAGPHGLRFSIAGRHGDIVLRTSVLASITDTALADRLRAASTVALRAGHKVRLPSCAHQVFCALAHNALWDGMACFTRLLEGEALLAMVPQAIEWTEVTALAKRYGVEAFALAYLDILARNTPHAVPATVLAALADAVTAAGQDEWRRCTVRPRARAPWVVRRLFAQDLRHERHAQPMAPATVLERAARRLLPATFALQLIGLLAQQRVRGQAIDRLTIAEHHLLGGGAGQMLVVLLPLRSARTAVVSLTLRALAPGAVLHCALHGGGKTVRCDLAGDAALPVEIPAYPLRTARNLGMILVHLGPTRPA</sequence>
<dbReference type="EMBL" id="QQNH01000005">
    <property type="protein sequence ID" value="RDE09534.1"/>
    <property type="molecule type" value="Genomic_DNA"/>
</dbReference>
<protein>
    <recommendedName>
        <fullName evidence="3">Nucleotidyltransferase family protein</fullName>
    </recommendedName>
</protein>
<accession>A0A369W4B2</accession>
<name>A0A369W4B2_9HYPH</name>
<comment type="caution">
    <text evidence="1">The sequence shown here is derived from an EMBL/GenBank/DDBJ whole genome shotgun (WGS) entry which is preliminary data.</text>
</comment>
<evidence type="ECO:0000313" key="1">
    <source>
        <dbReference type="EMBL" id="RDE09534.1"/>
    </source>
</evidence>
<evidence type="ECO:0000313" key="2">
    <source>
        <dbReference type="Proteomes" id="UP000253759"/>
    </source>
</evidence>
<proteinExistence type="predicted"/>
<dbReference type="AlphaFoldDB" id="A0A369W4B2"/>
<dbReference type="Proteomes" id="UP000253759">
    <property type="component" value="Unassembled WGS sequence"/>
</dbReference>
<keyword evidence="2" id="KW-1185">Reference proteome</keyword>